<evidence type="ECO:0000256" key="3">
    <source>
        <dbReference type="ARBA" id="ARBA00022723"/>
    </source>
</evidence>
<keyword evidence="11" id="KW-1185">Reference proteome</keyword>
<keyword evidence="2" id="KW-0808">Transferase</keyword>
<evidence type="ECO:0000313" key="10">
    <source>
        <dbReference type="EMBL" id="CAD5113269.1"/>
    </source>
</evidence>
<reference evidence="10 11" key="1">
    <citation type="submission" date="2020-08" db="EMBL/GenBank/DDBJ databases">
        <authorList>
            <person name="Hejnol A."/>
        </authorList>
    </citation>
    <scope>NUCLEOTIDE SEQUENCE [LARGE SCALE GENOMIC DNA]</scope>
</reference>
<comment type="caution">
    <text evidence="10">The sequence shown here is derived from an EMBL/GenBank/DDBJ whole genome shotgun (WGS) entry which is preliminary data.</text>
</comment>
<dbReference type="InterPro" id="IPR003000">
    <property type="entry name" value="Sirtuin"/>
</dbReference>
<dbReference type="Pfam" id="PF02146">
    <property type="entry name" value="SIR2"/>
    <property type="match status" value="1"/>
</dbReference>
<dbReference type="CDD" id="cd01410">
    <property type="entry name" value="SIRT7"/>
    <property type="match status" value="1"/>
</dbReference>
<dbReference type="GO" id="GO:0005634">
    <property type="term" value="C:nucleus"/>
    <property type="evidence" value="ECO:0007669"/>
    <property type="project" value="TreeGrafter"/>
</dbReference>
<comment type="similarity">
    <text evidence="6">Belongs to the sirtuin family. Class IV subfamily.</text>
</comment>
<feature type="domain" description="Deacetylase sirtuin-type" evidence="9">
    <location>
        <begin position="47"/>
        <end position="291"/>
    </location>
</feature>
<dbReference type="AlphaFoldDB" id="A0A7I8VC50"/>
<keyword evidence="5" id="KW-0520">NAD</keyword>
<evidence type="ECO:0000313" key="11">
    <source>
        <dbReference type="Proteomes" id="UP000549394"/>
    </source>
</evidence>
<dbReference type="EC" id="2.3.1.286" evidence="1"/>
<feature type="binding site" evidence="7">
    <location>
        <position position="164"/>
    </location>
    <ligand>
        <name>Zn(2+)</name>
        <dbReference type="ChEBI" id="CHEBI:29105"/>
    </ligand>
</feature>
<keyword evidence="3 7" id="KW-0479">Metal-binding</keyword>
<dbReference type="InterPro" id="IPR029035">
    <property type="entry name" value="DHS-like_NAD/FAD-binding_dom"/>
</dbReference>
<dbReference type="EMBL" id="CAJFCJ010000003">
    <property type="protein sequence ID" value="CAD5113269.1"/>
    <property type="molecule type" value="Genomic_DNA"/>
</dbReference>
<evidence type="ECO:0000256" key="7">
    <source>
        <dbReference type="PROSITE-ProRule" id="PRU00236"/>
    </source>
</evidence>
<dbReference type="FunFam" id="3.40.50.1220:FF:000038">
    <property type="entry name" value="NAD-dependent protein deacetylase sirtuin-6 isoform X2"/>
    <property type="match status" value="1"/>
</dbReference>
<dbReference type="Proteomes" id="UP000549394">
    <property type="component" value="Unassembled WGS sequence"/>
</dbReference>
<dbReference type="InterPro" id="IPR050134">
    <property type="entry name" value="NAD-dep_sirtuin_deacylases"/>
</dbReference>
<dbReference type="GO" id="GO:0046872">
    <property type="term" value="F:metal ion binding"/>
    <property type="evidence" value="ECO:0007669"/>
    <property type="project" value="UniProtKB-KW"/>
</dbReference>
<dbReference type="GO" id="GO:0070403">
    <property type="term" value="F:NAD+ binding"/>
    <property type="evidence" value="ECO:0007669"/>
    <property type="project" value="InterPro"/>
</dbReference>
<feature type="binding site" evidence="7">
    <location>
        <position position="161"/>
    </location>
    <ligand>
        <name>Zn(2+)</name>
        <dbReference type="ChEBI" id="CHEBI:29105"/>
    </ligand>
</feature>
<dbReference type="Gene3D" id="3.40.50.1220">
    <property type="entry name" value="TPP-binding domain"/>
    <property type="match status" value="1"/>
</dbReference>
<feature type="coiled-coil region" evidence="8">
    <location>
        <begin position="320"/>
        <end position="354"/>
    </location>
</feature>
<dbReference type="SUPFAM" id="SSF52467">
    <property type="entry name" value="DHS-like NAD/FAD-binding domain"/>
    <property type="match status" value="1"/>
</dbReference>
<dbReference type="InterPro" id="IPR026590">
    <property type="entry name" value="Ssirtuin_cat_dom"/>
</dbReference>
<evidence type="ECO:0000256" key="2">
    <source>
        <dbReference type="ARBA" id="ARBA00022679"/>
    </source>
</evidence>
<evidence type="ECO:0000256" key="4">
    <source>
        <dbReference type="ARBA" id="ARBA00022833"/>
    </source>
</evidence>
<dbReference type="OrthoDB" id="2919105at2759"/>
<dbReference type="GO" id="GO:0046969">
    <property type="term" value="F:histone H3K9 deacetylase activity, NAD-dependent"/>
    <property type="evidence" value="ECO:0007669"/>
    <property type="project" value="TreeGrafter"/>
</dbReference>
<sequence length="396" mass="45044">MKESIIEIVHLLFTAAIVNEMSVNYAEGLSPYEHKGKCGMPEKFDDADVLKEKIQQLANYFRESKHVVCITGAGISTSAGIPDFRGPKGVWTLEKQGQKPIVDVTFEKAKPTLTHLALVALERKNYLKFVISQNVDGLHLRSGFPCNRISELHGNMFVEECERCHSKYVKNTIVKTMALQLTGDICSLKKPTGRFCRGKLRDTILDWEDNLSESALEISEKNCKIADLCLCLGTSLQIIPCGNMPMKTKKNKGKIIIVNLQPTKHDKNADLLINAYVDDVMKGLCEELGVEIQSFKRYYIKLESIWTDNKDSKKFPSIVVDESLQENKEIEEEQQEEEQTNETVKEELNEDLKRKIISEEKTDDLDIKQVKKENIKEEAEVNEEGNVKEEKADEKK</sequence>
<dbReference type="GO" id="GO:0003714">
    <property type="term" value="F:transcription corepressor activity"/>
    <property type="evidence" value="ECO:0007669"/>
    <property type="project" value="TreeGrafter"/>
</dbReference>
<keyword evidence="8" id="KW-0175">Coiled coil</keyword>
<dbReference type="GO" id="GO:0000122">
    <property type="term" value="P:negative regulation of transcription by RNA polymerase II"/>
    <property type="evidence" value="ECO:0007669"/>
    <property type="project" value="TreeGrafter"/>
</dbReference>
<dbReference type="Gene3D" id="2.20.28.200">
    <property type="match status" value="1"/>
</dbReference>
<dbReference type="PROSITE" id="PS50305">
    <property type="entry name" value="SIRTUIN"/>
    <property type="match status" value="1"/>
</dbReference>
<evidence type="ECO:0000256" key="8">
    <source>
        <dbReference type="SAM" id="Coils"/>
    </source>
</evidence>
<feature type="binding site" evidence="7">
    <location>
        <position position="196"/>
    </location>
    <ligand>
        <name>Zn(2+)</name>
        <dbReference type="ChEBI" id="CHEBI:29105"/>
    </ligand>
</feature>
<name>A0A7I8VC50_9ANNE</name>
<evidence type="ECO:0000256" key="1">
    <source>
        <dbReference type="ARBA" id="ARBA00012928"/>
    </source>
</evidence>
<evidence type="ECO:0000259" key="9">
    <source>
        <dbReference type="PROSITE" id="PS50305"/>
    </source>
</evidence>
<feature type="binding site" evidence="7">
    <location>
        <position position="186"/>
    </location>
    <ligand>
        <name>Zn(2+)</name>
        <dbReference type="ChEBI" id="CHEBI:29105"/>
    </ligand>
</feature>
<evidence type="ECO:0000256" key="5">
    <source>
        <dbReference type="ARBA" id="ARBA00023027"/>
    </source>
</evidence>
<accession>A0A7I8VC50</accession>
<feature type="active site" description="Proton acceptor" evidence="7">
    <location>
        <position position="153"/>
    </location>
</feature>
<dbReference type="PANTHER" id="PTHR11085:SF12">
    <property type="entry name" value="NAD-DEPENDENT PROTEIN DEACYLASE SIRTUIN-6"/>
    <property type="match status" value="1"/>
</dbReference>
<dbReference type="PANTHER" id="PTHR11085">
    <property type="entry name" value="NAD-DEPENDENT PROTEIN DEACYLASE SIRTUIN-5, MITOCHONDRIAL-RELATED"/>
    <property type="match status" value="1"/>
</dbReference>
<gene>
    <name evidence="10" type="ORF">DGYR_LOCUS2295</name>
</gene>
<organism evidence="10 11">
    <name type="scientific">Dimorphilus gyrociliatus</name>
    <dbReference type="NCBI Taxonomy" id="2664684"/>
    <lineage>
        <taxon>Eukaryota</taxon>
        <taxon>Metazoa</taxon>
        <taxon>Spiralia</taxon>
        <taxon>Lophotrochozoa</taxon>
        <taxon>Annelida</taxon>
        <taxon>Polychaeta</taxon>
        <taxon>Polychaeta incertae sedis</taxon>
        <taxon>Dinophilidae</taxon>
        <taxon>Dimorphilus</taxon>
    </lineage>
</organism>
<keyword evidence="4 7" id="KW-0862">Zinc</keyword>
<proteinExistence type="inferred from homology"/>
<evidence type="ECO:0000256" key="6">
    <source>
        <dbReference type="ARBA" id="ARBA00038170"/>
    </source>
</evidence>
<protein>
    <recommendedName>
        <fullName evidence="1">protein acetyllysine N-acetyltransferase</fullName>
        <ecNumber evidence="1">2.3.1.286</ecNumber>
    </recommendedName>
</protein>